<dbReference type="InterPro" id="IPR007096">
    <property type="entry name" value="RNA-dir_Rpol_cat_phage"/>
</dbReference>
<evidence type="ECO:0000256" key="1">
    <source>
        <dbReference type="ARBA" id="ARBA00012494"/>
    </source>
</evidence>
<dbReference type="RefSeq" id="YP_010769096.1">
    <property type="nucleotide sequence ID" value="NC_073876.1"/>
</dbReference>
<evidence type="ECO:0000259" key="10">
    <source>
        <dbReference type="PROSITE" id="PS50522"/>
    </source>
</evidence>
<keyword evidence="9" id="KW-0479">Metal-binding</keyword>
<feature type="domain" description="RdRp catalytic" evidence="10">
    <location>
        <begin position="245"/>
        <end position="376"/>
    </location>
</feature>
<keyword evidence="2 11" id="KW-0696">RNA-directed RNA polymerase</keyword>
<dbReference type="Pfam" id="PF03431">
    <property type="entry name" value="RNA_replicase_B"/>
    <property type="match status" value="1"/>
</dbReference>
<keyword evidence="12" id="KW-1185">Reference proteome</keyword>
<evidence type="ECO:0000313" key="11">
    <source>
        <dbReference type="EMBL" id="DAD52251.1"/>
    </source>
</evidence>
<sequence>MDNHKISKNVEHDFVLNYLVSLDCSKSLAVAILYRHKEFSQIVNLEFKPTDYNDFETARDSLLSVEFLRKHADLETGIDLDSACLDKFFQSEVSCKETNSLFFGVDFLPNYHVLVDARRRIEKILGSFCPHEFVDSSGWGPGSTLQVKRREATFANKFKCKLELTLASYNFVKTWFATQFPNWAPDFSIYEGNKIITVPKNAKTNRVIAVEPSGNLFFQRGVGAMIRKRLKRYNVDLNDQTRNQKLAEQASLGNELATVDFSAASDTISWWLVEFLLPKQWFEVMCALRCQRGLLSDKLVEYEKFSSMGNGFTFELESLIFYSLAKSLVPSDHELSPYISIYGDDLICPSEFIDNLTELFTTCGFSLNRLKSFHTGYYRESCGHHYWDGKRICPTYIRSSMQSTDSLIKVHNQTTRTHACNFGYEFEGYGLTNPIRILRNILQRQQVPMVPPHFGDQGIIVPFDVALPSVNRKIGYGWRIGIRLSRKSISIEDDKAFLLEKLYGLHLGRDAVGSFSDSIPTGNERKRPTNRVHVKNTWSPDWPCLVSYFHRH</sequence>
<gene>
    <name evidence="11" type="primary">SRR6050738_2_3</name>
</gene>
<evidence type="ECO:0000256" key="5">
    <source>
        <dbReference type="ARBA" id="ARBA00022741"/>
    </source>
</evidence>
<comment type="cofactor">
    <cofactor evidence="9">
        <name>Mg(2+)</name>
        <dbReference type="ChEBI" id="CHEBI:18420"/>
    </cofactor>
    <text evidence="9">Binds 2 Mg(2+) per subunit.</text>
</comment>
<dbReference type="PROSITE" id="PS50522">
    <property type="entry name" value="RDRP_PHAGE"/>
    <property type="match status" value="1"/>
</dbReference>
<keyword evidence="9" id="KW-0460">Magnesium</keyword>
<reference evidence="11" key="1">
    <citation type="submission" date="2020-09" db="EMBL/GenBank/DDBJ databases">
        <title>Leviviricetes taxonomy.</title>
        <authorList>
            <person name="Stockdale S.R."/>
            <person name="Callanan J."/>
            <person name="Adriaenssens E.M."/>
            <person name="Kuhn J.H."/>
            <person name="Rumnieks J."/>
            <person name="Shkoporov A."/>
            <person name="Draper L.A."/>
            <person name="Ross P."/>
            <person name="Hill C."/>
        </authorList>
    </citation>
    <scope>NUCLEOTIDE SEQUENCE</scope>
</reference>
<comment type="catalytic activity">
    <reaction evidence="8">
        <text>RNA(n) + a ribonucleoside 5'-triphosphate = RNA(n+1) + diphosphate</text>
        <dbReference type="Rhea" id="RHEA:21248"/>
        <dbReference type="Rhea" id="RHEA-COMP:14527"/>
        <dbReference type="Rhea" id="RHEA-COMP:17342"/>
        <dbReference type="ChEBI" id="CHEBI:33019"/>
        <dbReference type="ChEBI" id="CHEBI:61557"/>
        <dbReference type="ChEBI" id="CHEBI:140395"/>
        <dbReference type="EC" id="2.7.7.48"/>
    </reaction>
</comment>
<keyword evidence="5" id="KW-0547">Nucleotide-binding</keyword>
<accession>A0A8S5L407</accession>
<feature type="binding site" evidence="9">
    <location>
        <position position="260"/>
    </location>
    <ligand>
        <name>Mg(2+)</name>
        <dbReference type="ChEBI" id="CHEBI:18420"/>
        <label>2</label>
    </ligand>
</feature>
<dbReference type="SUPFAM" id="SSF56672">
    <property type="entry name" value="DNA/RNA polymerases"/>
    <property type="match status" value="1"/>
</dbReference>
<dbReference type="GO" id="GO:0003968">
    <property type="term" value="F:RNA-directed RNA polymerase activity"/>
    <property type="evidence" value="ECO:0007669"/>
    <property type="project" value="UniProtKB-KW"/>
</dbReference>
<evidence type="ECO:0000256" key="4">
    <source>
        <dbReference type="ARBA" id="ARBA00022695"/>
    </source>
</evidence>
<evidence type="ECO:0000256" key="3">
    <source>
        <dbReference type="ARBA" id="ARBA00022679"/>
    </source>
</evidence>
<dbReference type="Proteomes" id="UP000682519">
    <property type="component" value="Segment"/>
</dbReference>
<dbReference type="KEGG" id="vg:80398013"/>
<name>A0A8S5L407_9VIRU</name>
<keyword evidence="3" id="KW-0808">Transferase</keyword>
<dbReference type="InterPro" id="IPR005093">
    <property type="entry name" value="RNArep_beta"/>
</dbReference>
<protein>
    <recommendedName>
        <fullName evidence="1">RNA-directed RNA polymerase</fullName>
        <ecNumber evidence="1">2.7.7.48</ecNumber>
    </recommendedName>
    <alternativeName>
        <fullName evidence="7">RNA replicase beta chain</fullName>
    </alternativeName>
</protein>
<dbReference type="GO" id="GO:0039694">
    <property type="term" value="P:viral RNA genome replication"/>
    <property type="evidence" value="ECO:0007669"/>
    <property type="project" value="InterPro"/>
</dbReference>
<evidence type="ECO:0000256" key="9">
    <source>
        <dbReference type="PIRSR" id="PIRSR605093-1"/>
    </source>
</evidence>
<dbReference type="EMBL" id="BK014047">
    <property type="protein sequence ID" value="DAD52251.1"/>
    <property type="molecule type" value="Genomic_RNA"/>
</dbReference>
<evidence type="ECO:0000256" key="2">
    <source>
        <dbReference type="ARBA" id="ARBA00022484"/>
    </source>
</evidence>
<feature type="binding site" evidence="9">
    <location>
        <position position="345"/>
    </location>
    <ligand>
        <name>Mg(2+)</name>
        <dbReference type="ChEBI" id="CHEBI:18420"/>
        <label>2</label>
    </ligand>
</feature>
<evidence type="ECO:0000256" key="8">
    <source>
        <dbReference type="ARBA" id="ARBA00048744"/>
    </source>
</evidence>
<dbReference type="EC" id="2.7.7.48" evidence="1"/>
<keyword evidence="6" id="KW-0693">Viral RNA replication</keyword>
<evidence type="ECO:0000256" key="7">
    <source>
        <dbReference type="ARBA" id="ARBA00030248"/>
    </source>
</evidence>
<keyword evidence="4" id="KW-0548">Nucleotidyltransferase</keyword>
<dbReference type="InterPro" id="IPR043502">
    <property type="entry name" value="DNA/RNA_pol_sf"/>
</dbReference>
<dbReference type="GO" id="GO:0000166">
    <property type="term" value="F:nucleotide binding"/>
    <property type="evidence" value="ECO:0007669"/>
    <property type="project" value="UniProtKB-KW"/>
</dbReference>
<evidence type="ECO:0000256" key="6">
    <source>
        <dbReference type="ARBA" id="ARBA00022953"/>
    </source>
</evidence>
<proteinExistence type="predicted"/>
<organism evidence="11 12">
    <name type="scientific">ssRNA phage SRR6050738_2</name>
    <dbReference type="NCBI Taxonomy" id="2786485"/>
    <lineage>
        <taxon>Viruses</taxon>
        <taxon>Riboviria</taxon>
        <taxon>Orthornavirae</taxon>
        <taxon>Lenarviricota</taxon>
        <taxon>Leviviricetes</taxon>
        <taxon>Norzivirales</taxon>
        <taxon>Fiersviridae</taxon>
        <taxon>Bihdovirus</taxon>
        <taxon>Bihdovirus pelohabitans</taxon>
    </lineage>
</organism>
<feature type="binding site" evidence="9">
    <location>
        <position position="344"/>
    </location>
    <ligand>
        <name>Mg(2+)</name>
        <dbReference type="ChEBI" id="CHEBI:18420"/>
        <label>2</label>
    </ligand>
</feature>
<dbReference type="GeneID" id="80398013"/>
<evidence type="ECO:0000313" key="12">
    <source>
        <dbReference type="Proteomes" id="UP000682519"/>
    </source>
</evidence>
<dbReference type="GO" id="GO:0046872">
    <property type="term" value="F:metal ion binding"/>
    <property type="evidence" value="ECO:0007669"/>
    <property type="project" value="UniProtKB-KW"/>
</dbReference>